<reference evidence="3" key="1">
    <citation type="submission" date="2016-11" db="EMBL/GenBank/DDBJ databases">
        <authorList>
            <person name="Varghese N."/>
            <person name="Submissions S."/>
        </authorList>
    </citation>
    <scope>NUCLEOTIDE SEQUENCE [LARGE SCALE GENOMIC DNA]</scope>
    <source>
        <strain evidence="3">DSM 18016</strain>
    </source>
</reference>
<accession>A0A1M6RSG6</accession>
<dbReference type="AlphaFoldDB" id="A0A1M6RSG6"/>
<dbReference type="OrthoDB" id="1251415at2"/>
<dbReference type="RefSeq" id="WP_139258297.1">
    <property type="nucleotide sequence ID" value="NZ_FRAM01000002.1"/>
</dbReference>
<feature type="chain" id="PRO_5012658049" description="DUF4136 domain-containing protein" evidence="1">
    <location>
        <begin position="25"/>
        <end position="198"/>
    </location>
</feature>
<feature type="signal peptide" evidence="1">
    <location>
        <begin position="1"/>
        <end position="24"/>
    </location>
</feature>
<name>A0A1M6RSG6_9FLAO</name>
<organism evidence="2 3">
    <name type="scientific">Epilithonimonas mollis</name>
    <dbReference type="NCBI Taxonomy" id="216903"/>
    <lineage>
        <taxon>Bacteria</taxon>
        <taxon>Pseudomonadati</taxon>
        <taxon>Bacteroidota</taxon>
        <taxon>Flavobacteriia</taxon>
        <taxon>Flavobacteriales</taxon>
        <taxon>Weeksellaceae</taxon>
        <taxon>Chryseobacterium group</taxon>
        <taxon>Epilithonimonas</taxon>
    </lineage>
</organism>
<dbReference type="EMBL" id="FRAM01000002">
    <property type="protein sequence ID" value="SHK35441.1"/>
    <property type="molecule type" value="Genomic_DNA"/>
</dbReference>
<gene>
    <name evidence="2" type="ORF">SAMN05444371_2056</name>
</gene>
<evidence type="ECO:0000256" key="1">
    <source>
        <dbReference type="SAM" id="SignalP"/>
    </source>
</evidence>
<protein>
    <recommendedName>
        <fullName evidence="4">DUF4136 domain-containing protein</fullName>
    </recommendedName>
</protein>
<dbReference type="PROSITE" id="PS51257">
    <property type="entry name" value="PROKAR_LIPOPROTEIN"/>
    <property type="match status" value="1"/>
</dbReference>
<sequence>MQKKILKFVIVFLTGSLLTSCALSNSIEKINYQPAYTVNNTVTSASSIKLEPMKDERGYTDEKVIFYKKNMYNQTMSGAYMAEEPIPQLLTKAINSGLVKKGITVNAEGKSKTLKSTLQKFDYEAVSGFSSAQIIPQIMVKFQLYDENNKVIWTDILVGKANTKGTNFSKFLPPAIDNLVVQLINNESFLQALEGSQE</sequence>
<keyword evidence="1" id="KW-0732">Signal</keyword>
<dbReference type="Proteomes" id="UP000184498">
    <property type="component" value="Unassembled WGS sequence"/>
</dbReference>
<proteinExistence type="predicted"/>
<evidence type="ECO:0000313" key="2">
    <source>
        <dbReference type="EMBL" id="SHK35441.1"/>
    </source>
</evidence>
<keyword evidence="3" id="KW-1185">Reference proteome</keyword>
<evidence type="ECO:0008006" key="4">
    <source>
        <dbReference type="Google" id="ProtNLM"/>
    </source>
</evidence>
<evidence type="ECO:0000313" key="3">
    <source>
        <dbReference type="Proteomes" id="UP000184498"/>
    </source>
</evidence>
<dbReference type="STRING" id="216903.SAMN05444371_2056"/>